<keyword evidence="2" id="KW-0812">Transmembrane</keyword>
<feature type="domain" description="F-box" evidence="3">
    <location>
        <begin position="81"/>
        <end position="116"/>
    </location>
</feature>
<reference evidence="5" key="2">
    <citation type="submission" date="2006-03" db="EMBL/GenBank/DDBJ databases">
        <title>The genome sequence of the Plasmodium falciparum HB3.</title>
        <authorList>
            <consortium name="The Broad Institute Genome Sequencing Platform"/>
            <person name="Birren B."/>
            <person name="Lander E."/>
            <person name="Galagan J."/>
            <person name="Nusbaum C."/>
            <person name="Devon K."/>
            <person name="Henn M."/>
            <person name="Jaffe D."/>
            <person name="Butler J."/>
            <person name="Alvarez P."/>
            <person name="Gnerre S."/>
            <person name="Grabherr M."/>
            <person name="Kleber M."/>
            <person name="Mauceli E."/>
            <person name="Brockman W."/>
            <person name="MacCallum I.A."/>
            <person name="Rounsley S."/>
            <person name="Young S."/>
            <person name="LaButti K."/>
            <person name="Pushparaj V."/>
            <person name="DeCaprio D."/>
            <person name="Crawford M."/>
            <person name="Koehrsen M."/>
            <person name="Engels R."/>
            <person name="Montgomery P."/>
            <person name="Pearson M."/>
            <person name="Howarth C."/>
            <person name="Larson L."/>
            <person name="Luoma S."/>
            <person name="White J."/>
            <person name="Kodira C."/>
            <person name="Zeng Q."/>
            <person name="Oleary S."/>
            <person name="Yandava C."/>
            <person name="Alvarado L."/>
            <person name="Wirth D."/>
            <person name="Volkman S."/>
            <person name="Hartl D."/>
        </authorList>
    </citation>
    <scope>NUCLEOTIDE SEQUENCE [LARGE SCALE GENOMIC DNA]</scope>
</reference>
<evidence type="ECO:0000256" key="2">
    <source>
        <dbReference type="SAM" id="Phobius"/>
    </source>
</evidence>
<dbReference type="OrthoDB" id="377319at2759"/>
<evidence type="ECO:0000259" key="3">
    <source>
        <dbReference type="Pfam" id="PF00646"/>
    </source>
</evidence>
<evidence type="ECO:0000256" key="1">
    <source>
        <dbReference type="SAM" id="MobiDB-lite"/>
    </source>
</evidence>
<dbReference type="KEGG" id="pfh:PFHG_00565"/>
<evidence type="ECO:0000313" key="5">
    <source>
        <dbReference type="Proteomes" id="UP000054289"/>
    </source>
</evidence>
<feature type="transmembrane region" description="Helical" evidence="2">
    <location>
        <begin position="604"/>
        <end position="626"/>
    </location>
</feature>
<proteinExistence type="predicted"/>
<feature type="region of interest" description="Disordered" evidence="1">
    <location>
        <begin position="203"/>
        <end position="259"/>
    </location>
</feature>
<dbReference type="EMBL" id="CH671925">
    <property type="protein sequence ID" value="KOB58816.1"/>
    <property type="molecule type" value="Genomic_DNA"/>
</dbReference>
<reference evidence="4 5" key="1">
    <citation type="submission" date="2006-03" db="EMBL/GenBank/DDBJ databases">
        <title>Annotation of Plasmodium falciparum HB3.</title>
        <authorList>
            <consortium name="The Broad Institute Genome Sequencing Platform"/>
            <person name="Volkman S.K."/>
            <person name="Neafsey D.E."/>
            <person name="Dash A.P."/>
            <person name="Chitnis C.E."/>
            <person name="Hartl D.L."/>
            <person name="Young S.K."/>
            <person name="Zeng Q."/>
            <person name="Koehrsen M."/>
            <person name="Alvarado L."/>
            <person name="Berlin A."/>
            <person name="Borenstein D."/>
            <person name="Chapman S.B."/>
            <person name="Chen Z."/>
            <person name="Engels R."/>
            <person name="Freedman E."/>
            <person name="Gellesch M."/>
            <person name="Goldberg J."/>
            <person name="Griggs A."/>
            <person name="Gujja S."/>
            <person name="Heilman E.R."/>
            <person name="Heiman D.I."/>
            <person name="Howarth C."/>
            <person name="Jen D."/>
            <person name="Larson L."/>
            <person name="Mehta T."/>
            <person name="Neiman D."/>
            <person name="Park D."/>
            <person name="Pearson M."/>
            <person name="Roberts A."/>
            <person name="Saif S."/>
            <person name="Shea T."/>
            <person name="Shenoy N."/>
            <person name="Sisk P."/>
            <person name="Stolte C."/>
            <person name="Sykes S."/>
            <person name="Walk T."/>
            <person name="White J."/>
            <person name="Yandava C."/>
            <person name="Haas B."/>
            <person name="Henn M.R."/>
            <person name="Nusbaum C."/>
            <person name="Birren B."/>
        </authorList>
    </citation>
    <scope>NUCLEOTIDE SEQUENCE [LARGE SCALE GENOMIC DNA]</scope>
    <source>
        <strain evidence="4">HB3</strain>
    </source>
</reference>
<keyword evidence="2" id="KW-0472">Membrane</keyword>
<accession>A0A0L7K6W9</accession>
<name>A0A0L7K6W9_PLAFX</name>
<organism evidence="4 5">
    <name type="scientific">Plasmodium falciparum (isolate HB3)</name>
    <dbReference type="NCBI Taxonomy" id="137071"/>
    <lineage>
        <taxon>Eukaryota</taxon>
        <taxon>Sar</taxon>
        <taxon>Alveolata</taxon>
        <taxon>Apicomplexa</taxon>
        <taxon>Aconoidasida</taxon>
        <taxon>Haemosporida</taxon>
        <taxon>Plasmodiidae</taxon>
        <taxon>Plasmodium</taxon>
        <taxon>Plasmodium (Laverania)</taxon>
    </lineage>
</organism>
<dbReference type="InterPro" id="IPR001810">
    <property type="entry name" value="F-box_dom"/>
</dbReference>
<gene>
    <name evidence="4" type="ORF">PFHG_00565</name>
</gene>
<dbReference type="AlphaFoldDB" id="A0A0L7K6W9"/>
<evidence type="ECO:0000313" key="4">
    <source>
        <dbReference type="EMBL" id="KOB58816.1"/>
    </source>
</evidence>
<feature type="region of interest" description="Disordered" evidence="1">
    <location>
        <begin position="292"/>
        <end position="328"/>
    </location>
</feature>
<sequence length="661" mass="79582">MGKSNIFRRIHQNNTFNMKMNKKHHIDNECIFNNCTPLSTPRSISYIMNSNECYDYKTNKIEYISCLKFCPKQYNNIFKNSDIICNILSFLSFSERWKFRLLNKSFYQAFHTKYAWANIDFRFLNVDLFNFIKKYNKLFLNTFSLSMSINGDQSVEMIINFIFKHFNKLKDLRLYFRKKNANFIYESVHPIVSNLLNCKYLKNNNNNNNRNRKEMHKRKKKNSLYQKKQALTTTNNNNNNNNDNNNDDNNNNNNGNHINCTHANHNNNYGNNYNECNDSNEHCREKENLQTSNFSPDIHIGQENSPNISRHAKKKKKNKQIDTSPTKKEKNIEHIHNTYNSYLDSVNHYNDIHNNLRDDNFDNIENSSSSTHSSSEKQCTPFSYEHMDCNFELNDYFLQNNHYQKYLQKKNKEKKNEIVEKYLHIIQSKKIWASKRLNISNNFQYLERLIIDVELKGEELLCFVGKLNNLKDIIISKLVYSNKLNRSQSIIIFTSFIEKMKRNNIRLIQLGLYFRMEHKPIDYLNNEKFRKILSERKEYVYDINKEEGDELIYILQKNHLNSLYCLWSNDLFISFEMYEQIKKFNNLKIWILPGWRALSLAKHLFLFLFLHTIFIFIFIFCVFTYYLFIYLFIHIFSLFFLINILKNLTICRKKIIKKINK</sequence>
<dbReference type="Pfam" id="PF00646">
    <property type="entry name" value="F-box"/>
    <property type="match status" value="1"/>
</dbReference>
<feature type="compositionally biased region" description="Low complexity" evidence="1">
    <location>
        <begin position="235"/>
        <end position="259"/>
    </location>
</feature>
<feature type="compositionally biased region" description="Polar residues" evidence="1">
    <location>
        <begin position="223"/>
        <end position="234"/>
    </location>
</feature>
<protein>
    <recommendedName>
        <fullName evidence="3">F-box domain-containing protein</fullName>
    </recommendedName>
</protein>
<feature type="compositionally biased region" description="Basic residues" evidence="1">
    <location>
        <begin position="213"/>
        <end position="222"/>
    </location>
</feature>
<dbReference type="SUPFAM" id="SSF81383">
    <property type="entry name" value="F-box domain"/>
    <property type="match status" value="1"/>
</dbReference>
<keyword evidence="2" id="KW-1133">Transmembrane helix</keyword>
<dbReference type="Proteomes" id="UP000054289">
    <property type="component" value="Unassembled WGS sequence"/>
</dbReference>
<dbReference type="InterPro" id="IPR036047">
    <property type="entry name" value="F-box-like_dom_sf"/>
</dbReference>